<protein>
    <submittedName>
        <fullName evidence="1">Uncharacterized protein</fullName>
    </submittedName>
</protein>
<reference evidence="1 2" key="1">
    <citation type="journal article" date="2023" name="ACS Omega">
        <title>Identification of the Neoaspergillic Acid Biosynthesis Gene Cluster by Establishing an In Vitro CRISPR-Ribonucleoprotein Genetic System in Aspergillus melleus.</title>
        <authorList>
            <person name="Yuan B."/>
            <person name="Grau M.F."/>
            <person name="Murata R.M."/>
            <person name="Torok T."/>
            <person name="Venkateswaran K."/>
            <person name="Stajich J.E."/>
            <person name="Wang C.C.C."/>
        </authorList>
    </citation>
    <scope>NUCLEOTIDE SEQUENCE [LARGE SCALE GENOMIC DNA]</scope>
    <source>
        <strain evidence="1 2">IMV 1140</strain>
    </source>
</reference>
<evidence type="ECO:0000313" key="1">
    <source>
        <dbReference type="EMBL" id="KAK1147849.1"/>
    </source>
</evidence>
<keyword evidence="2" id="KW-1185">Reference proteome</keyword>
<gene>
    <name evidence="1" type="ORF">N8T08_000362</name>
</gene>
<evidence type="ECO:0000313" key="2">
    <source>
        <dbReference type="Proteomes" id="UP001177260"/>
    </source>
</evidence>
<dbReference type="Proteomes" id="UP001177260">
    <property type="component" value="Unassembled WGS sequence"/>
</dbReference>
<dbReference type="EMBL" id="JAOPJF010000010">
    <property type="protein sequence ID" value="KAK1147849.1"/>
    <property type="molecule type" value="Genomic_DNA"/>
</dbReference>
<name>A0ACC3BBV3_9EURO</name>
<proteinExistence type="predicted"/>
<organism evidence="1 2">
    <name type="scientific">Aspergillus melleus</name>
    <dbReference type="NCBI Taxonomy" id="138277"/>
    <lineage>
        <taxon>Eukaryota</taxon>
        <taxon>Fungi</taxon>
        <taxon>Dikarya</taxon>
        <taxon>Ascomycota</taxon>
        <taxon>Pezizomycotina</taxon>
        <taxon>Eurotiomycetes</taxon>
        <taxon>Eurotiomycetidae</taxon>
        <taxon>Eurotiales</taxon>
        <taxon>Aspergillaceae</taxon>
        <taxon>Aspergillus</taxon>
        <taxon>Aspergillus subgen. Circumdati</taxon>
    </lineage>
</organism>
<comment type="caution">
    <text evidence="1">The sequence shown here is derived from an EMBL/GenBank/DDBJ whole genome shotgun (WGS) entry which is preliminary data.</text>
</comment>
<sequence length="302" mass="31807">MTTSSVTQTITTLAMTTRFTAPKDCATSWTYEPKSYNDVAPSGLVMQNCNKVVSSCFPSGFAGEGRKIPNQIFSPGYCPMGYTSADVAIKGPLTSAICCLSDYSYTSSIMQYSNLPSATYAGCTSMLSSSSSTIVSARDKEDDRGTQVHGPIVMWAQPITVAHESSDLSLFVPVTSTAESSTYVSKTTSSESTRTTESASHTAQPSQNVASSESNGLSTGAKAGIGIGAGVAGLGIFGVLAFWLFRRRGPSSKEGNLTSMATPYFSKNGPSGYVVPTTFRGPPVELANEEYGARKHMPELQG</sequence>
<accession>A0ACC3BBV3</accession>